<keyword evidence="4" id="KW-1185">Reference proteome</keyword>
<accession>A0AA41U1E3</accession>
<dbReference type="Gene3D" id="3.40.50.720">
    <property type="entry name" value="NAD(P)-binding Rossmann-like Domain"/>
    <property type="match status" value="1"/>
</dbReference>
<evidence type="ECO:0000256" key="1">
    <source>
        <dbReference type="ARBA" id="ARBA00023002"/>
    </source>
</evidence>
<name>A0AA41U1E3_9ACTN</name>
<dbReference type="SUPFAM" id="SSF50129">
    <property type="entry name" value="GroES-like"/>
    <property type="match status" value="1"/>
</dbReference>
<dbReference type="SMART" id="SM00829">
    <property type="entry name" value="PKS_ER"/>
    <property type="match status" value="1"/>
</dbReference>
<evidence type="ECO:0000259" key="2">
    <source>
        <dbReference type="SMART" id="SM00829"/>
    </source>
</evidence>
<organism evidence="3 4">
    <name type="scientific">Yinghuangia soli</name>
    <dbReference type="NCBI Taxonomy" id="2908204"/>
    <lineage>
        <taxon>Bacteria</taxon>
        <taxon>Bacillati</taxon>
        <taxon>Actinomycetota</taxon>
        <taxon>Actinomycetes</taxon>
        <taxon>Kitasatosporales</taxon>
        <taxon>Streptomycetaceae</taxon>
        <taxon>Yinghuangia</taxon>
    </lineage>
</organism>
<dbReference type="RefSeq" id="WP_235050110.1">
    <property type="nucleotide sequence ID" value="NZ_JAKFHA010000001.1"/>
</dbReference>
<dbReference type="InterPro" id="IPR050700">
    <property type="entry name" value="YIM1/Zinc_Alcohol_DH_Fams"/>
</dbReference>
<comment type="caution">
    <text evidence="3">The sequence shown here is derived from an EMBL/GenBank/DDBJ whole genome shotgun (WGS) entry which is preliminary data.</text>
</comment>
<gene>
    <name evidence="3" type="ORF">LZ495_02265</name>
</gene>
<evidence type="ECO:0000313" key="4">
    <source>
        <dbReference type="Proteomes" id="UP001165378"/>
    </source>
</evidence>
<dbReference type="Pfam" id="PF13602">
    <property type="entry name" value="ADH_zinc_N_2"/>
    <property type="match status" value="1"/>
</dbReference>
<dbReference type="Pfam" id="PF08240">
    <property type="entry name" value="ADH_N"/>
    <property type="match status" value="1"/>
</dbReference>
<dbReference type="InterPro" id="IPR036291">
    <property type="entry name" value="NAD(P)-bd_dom_sf"/>
</dbReference>
<reference evidence="3" key="1">
    <citation type="submission" date="2022-01" db="EMBL/GenBank/DDBJ databases">
        <title>Genome-Based Taxonomic Classification of the Phylum Actinobacteria.</title>
        <authorList>
            <person name="Gao Y."/>
        </authorList>
    </citation>
    <scope>NUCLEOTIDE SEQUENCE</scope>
    <source>
        <strain evidence="3">KLBMP 8922</strain>
    </source>
</reference>
<dbReference type="GO" id="GO:0008270">
    <property type="term" value="F:zinc ion binding"/>
    <property type="evidence" value="ECO:0007669"/>
    <property type="project" value="InterPro"/>
</dbReference>
<dbReference type="PANTHER" id="PTHR11695">
    <property type="entry name" value="ALCOHOL DEHYDROGENASE RELATED"/>
    <property type="match status" value="1"/>
</dbReference>
<dbReference type="SUPFAM" id="SSF51735">
    <property type="entry name" value="NAD(P)-binding Rossmann-fold domains"/>
    <property type="match status" value="1"/>
</dbReference>
<dbReference type="Gene3D" id="3.90.180.10">
    <property type="entry name" value="Medium-chain alcohol dehydrogenases, catalytic domain"/>
    <property type="match status" value="1"/>
</dbReference>
<keyword evidence="1" id="KW-0560">Oxidoreductase</keyword>
<dbReference type="EMBL" id="JAKFHA010000001">
    <property type="protein sequence ID" value="MCF2526049.1"/>
    <property type="molecule type" value="Genomic_DNA"/>
</dbReference>
<evidence type="ECO:0000313" key="3">
    <source>
        <dbReference type="EMBL" id="MCF2526049.1"/>
    </source>
</evidence>
<dbReference type="InterPro" id="IPR002364">
    <property type="entry name" value="Quin_OxRdtase/zeta-crystal_CS"/>
</dbReference>
<dbReference type="GO" id="GO:0016491">
    <property type="term" value="F:oxidoreductase activity"/>
    <property type="evidence" value="ECO:0007669"/>
    <property type="project" value="UniProtKB-KW"/>
</dbReference>
<feature type="domain" description="Enoyl reductase (ER)" evidence="2">
    <location>
        <begin position="26"/>
        <end position="324"/>
    </location>
</feature>
<dbReference type="InterPro" id="IPR011032">
    <property type="entry name" value="GroES-like_sf"/>
</dbReference>
<dbReference type="PANTHER" id="PTHR11695:SF294">
    <property type="entry name" value="RETICULON-4-INTERACTING PROTEIN 1, MITOCHONDRIAL"/>
    <property type="match status" value="1"/>
</dbReference>
<dbReference type="Proteomes" id="UP001165378">
    <property type="component" value="Unassembled WGS sequence"/>
</dbReference>
<dbReference type="PROSITE" id="PS01162">
    <property type="entry name" value="QOR_ZETA_CRYSTAL"/>
    <property type="match status" value="1"/>
</dbReference>
<dbReference type="InterPro" id="IPR013154">
    <property type="entry name" value="ADH-like_N"/>
</dbReference>
<proteinExistence type="predicted"/>
<sequence length="326" mass="33664">MSDRATRPSAETAPPSMRAVVQHRLGGPEVLEMAELDRPVAGPGEVLVRIAAAGVNPLDWKIREGDVPMYGPPPFVLGVDVSGTVEAVGAGVDRFAVGDEVFGMPRLPAPTQAYAEYLTAPAGELVRKPAGMTHPEAAALASSALTAWQALVGIADVQPGQRVLVHAAAGGVGHVAVQVAKARGAYVIGTARAGKHAFLRGLGIDEAVDYSVVDFEDAVRDVDVVFDLIGLDYGARSLDSLRPGGILVSAFLADPGTTVEEAESRGVRFRTIGVAPSGPDLEAIAALAEQGALSVHIAATFALEEAAKAHELGETGRVQGKIVLLP</sequence>
<dbReference type="CDD" id="cd05289">
    <property type="entry name" value="MDR_like_2"/>
    <property type="match status" value="1"/>
</dbReference>
<protein>
    <submittedName>
        <fullName evidence="3">NADP-dependent oxidoreductase</fullName>
    </submittedName>
</protein>
<dbReference type="AlphaFoldDB" id="A0AA41U1E3"/>
<dbReference type="InterPro" id="IPR020843">
    <property type="entry name" value="ER"/>
</dbReference>